<dbReference type="PANTHER" id="PTHR47293">
    <property type="entry name" value="JACALIN-RELATED LECTIN 3"/>
    <property type="match status" value="1"/>
</dbReference>
<dbReference type="AlphaFoldDB" id="A0AAV6HXC5"/>
<dbReference type="InterPro" id="IPR036404">
    <property type="entry name" value="Jacalin-like_lectin_dom_sf"/>
</dbReference>
<proteinExistence type="inferred from homology"/>
<evidence type="ECO:0000256" key="2">
    <source>
        <dbReference type="ARBA" id="ARBA00022734"/>
    </source>
</evidence>
<evidence type="ECO:0000313" key="4">
    <source>
        <dbReference type="EMBL" id="KAG5520923.1"/>
    </source>
</evidence>
<dbReference type="SUPFAM" id="SSF51101">
    <property type="entry name" value="Mannose-binding lectins"/>
    <property type="match status" value="3"/>
</dbReference>
<comment type="similarity">
    <text evidence="1">Belongs to the jacalin lectin family.</text>
</comment>
<evidence type="ECO:0000256" key="1">
    <source>
        <dbReference type="ARBA" id="ARBA00006568"/>
    </source>
</evidence>
<evidence type="ECO:0000313" key="5">
    <source>
        <dbReference type="Proteomes" id="UP000823749"/>
    </source>
</evidence>
<dbReference type="Pfam" id="PF01419">
    <property type="entry name" value="Jacalin"/>
    <property type="match status" value="3"/>
</dbReference>
<organism evidence="4 5">
    <name type="scientific">Rhododendron griersonianum</name>
    <dbReference type="NCBI Taxonomy" id="479676"/>
    <lineage>
        <taxon>Eukaryota</taxon>
        <taxon>Viridiplantae</taxon>
        <taxon>Streptophyta</taxon>
        <taxon>Embryophyta</taxon>
        <taxon>Tracheophyta</taxon>
        <taxon>Spermatophyta</taxon>
        <taxon>Magnoliopsida</taxon>
        <taxon>eudicotyledons</taxon>
        <taxon>Gunneridae</taxon>
        <taxon>Pentapetalae</taxon>
        <taxon>asterids</taxon>
        <taxon>Ericales</taxon>
        <taxon>Ericaceae</taxon>
        <taxon>Ericoideae</taxon>
        <taxon>Rhodoreae</taxon>
        <taxon>Rhododendron</taxon>
    </lineage>
</organism>
<dbReference type="SMART" id="SM00915">
    <property type="entry name" value="Jacalin"/>
    <property type="match status" value="2"/>
</dbReference>
<dbReference type="InterPro" id="IPR001229">
    <property type="entry name" value="Jacalin-like_lectin_dom"/>
</dbReference>
<protein>
    <recommendedName>
        <fullName evidence="3">Jacalin-type lectin domain-containing protein</fullName>
    </recommendedName>
</protein>
<dbReference type="PANTHER" id="PTHR47293:SF66">
    <property type="entry name" value="JACALIN-RELATED LECTIN 11-RELATED"/>
    <property type="match status" value="1"/>
</dbReference>
<accession>A0AAV6HXC5</accession>
<feature type="domain" description="Jacalin-type lectin" evidence="3">
    <location>
        <begin position="10"/>
        <end position="150"/>
    </location>
</feature>
<dbReference type="Proteomes" id="UP000823749">
    <property type="component" value="Chromosome 12"/>
</dbReference>
<keyword evidence="5" id="KW-1185">Reference proteome</keyword>
<dbReference type="PROSITE" id="PS51752">
    <property type="entry name" value="JACALIN_LECTIN"/>
    <property type="match status" value="2"/>
</dbReference>
<dbReference type="EMBL" id="JACTNZ010000012">
    <property type="protein sequence ID" value="KAG5520923.1"/>
    <property type="molecule type" value="Genomic_DNA"/>
</dbReference>
<gene>
    <name evidence="4" type="ORF">RHGRI_033471</name>
</gene>
<name>A0AAV6HXC5_9ERIC</name>
<dbReference type="GO" id="GO:0030246">
    <property type="term" value="F:carbohydrate binding"/>
    <property type="evidence" value="ECO:0007669"/>
    <property type="project" value="UniProtKB-KW"/>
</dbReference>
<feature type="domain" description="Jacalin-type lectin" evidence="3">
    <location>
        <begin position="237"/>
        <end position="392"/>
    </location>
</feature>
<keyword evidence="2" id="KW-0430">Lectin</keyword>
<evidence type="ECO:0000259" key="3">
    <source>
        <dbReference type="PROSITE" id="PS51752"/>
    </source>
</evidence>
<comment type="caution">
    <text evidence="4">The sequence shown here is derived from an EMBL/GenBank/DDBJ whole genome shotgun (WGS) entry which is preliminary data.</text>
</comment>
<dbReference type="Gene3D" id="2.100.10.30">
    <property type="entry name" value="Jacalin-like lectin domain"/>
    <property type="match status" value="3"/>
</dbReference>
<reference evidence="4" key="1">
    <citation type="submission" date="2020-08" db="EMBL/GenBank/DDBJ databases">
        <title>Plant Genome Project.</title>
        <authorList>
            <person name="Zhang R.-G."/>
        </authorList>
    </citation>
    <scope>NUCLEOTIDE SEQUENCE</scope>
    <source>
        <strain evidence="4">WSP0</strain>
        <tissue evidence="4">Leaf</tissue>
    </source>
</reference>
<sequence>MGKICGDEGWISLGPWGGKYGEDWAYKAVGPIMQITIGYNIFIESILFERKCCDGVVVGSFGIGCSSIGGATRTFCIDSSIEQLSSISLTYGGEMIVSLCFETNIGNKYGPFGPGSGASSVSIPVGGGVITGFHGRYGSFLSAIGIFVAPKVNSLPSSGIKVDSLHSIQDADFAPTQLEFCIDSSVEQLSFISLTYGDYYGQVAIRSLCFETDIGNKYGPFGTISGASSQSVPIEGGVTVGFHGHCGTGTYLTAIGIFVAPKVNNLPSTSGEKFDSSHSVQDPNYAPTQLEIKNVVNKDNSVHEDINLEGLEFCIDTSEEQLTSISLTYAYFHGKVRITTLCFNTNLNKYGPFGSRLDHYSESIPIEGGVFGGFHGRTDDRYIAAIGIFVPPKVNHLHSIQDPDSAPIQLKDNGVCYDFLLMIPTSIFNILDMEISDS</sequence>